<evidence type="ECO:0000313" key="1">
    <source>
        <dbReference type="EMBL" id="KHM99722.1"/>
    </source>
</evidence>
<organism evidence="1">
    <name type="scientific">Glycine soja</name>
    <name type="common">Wild soybean</name>
    <dbReference type="NCBI Taxonomy" id="3848"/>
    <lineage>
        <taxon>Eukaryota</taxon>
        <taxon>Viridiplantae</taxon>
        <taxon>Streptophyta</taxon>
        <taxon>Embryophyta</taxon>
        <taxon>Tracheophyta</taxon>
        <taxon>Spermatophyta</taxon>
        <taxon>Magnoliopsida</taxon>
        <taxon>eudicotyledons</taxon>
        <taxon>Gunneridae</taxon>
        <taxon>Pentapetalae</taxon>
        <taxon>rosids</taxon>
        <taxon>fabids</taxon>
        <taxon>Fabales</taxon>
        <taxon>Fabaceae</taxon>
        <taxon>Papilionoideae</taxon>
        <taxon>50 kb inversion clade</taxon>
        <taxon>NPAAA clade</taxon>
        <taxon>indigoferoid/millettioid clade</taxon>
        <taxon>Phaseoleae</taxon>
        <taxon>Glycine</taxon>
        <taxon>Glycine subgen. Soja</taxon>
    </lineage>
</organism>
<accession>A0A0B2NWX7</accession>
<dbReference type="Proteomes" id="UP000053555">
    <property type="component" value="Unassembled WGS sequence"/>
</dbReference>
<dbReference type="EMBL" id="KN671572">
    <property type="protein sequence ID" value="KHM99722.1"/>
    <property type="molecule type" value="Genomic_DNA"/>
</dbReference>
<dbReference type="AlphaFoldDB" id="A0A0B2NWX7"/>
<proteinExistence type="predicted"/>
<protein>
    <submittedName>
        <fullName evidence="1">Uncharacterized protein</fullName>
    </submittedName>
</protein>
<name>A0A0B2NWX7_GLYSO</name>
<gene>
    <name evidence="1" type="ORF">glysoja_047976</name>
</gene>
<sequence length="65" mass="7397">MTSNLQNFSDTARNPSLINLTKNGLVDSYEAVQDNAVKRLLPRQQLGDMGRKINGILYIDRKMMK</sequence>
<reference evidence="1" key="1">
    <citation type="submission" date="2014-07" db="EMBL/GenBank/DDBJ databases">
        <title>Identification of a novel salt tolerance gene in wild soybean by whole-genome sequencing.</title>
        <authorList>
            <person name="Lam H.-M."/>
            <person name="Qi X."/>
            <person name="Li M.-W."/>
            <person name="Liu X."/>
            <person name="Xie M."/>
            <person name="Ni M."/>
            <person name="Xu X."/>
        </authorList>
    </citation>
    <scope>NUCLEOTIDE SEQUENCE [LARGE SCALE GENOMIC DNA]</scope>
    <source>
        <tissue evidence="1">Root</tissue>
    </source>
</reference>